<sequence length="255" mass="27575">MIRKDMLSIKKLETIAKDTFLIVLASNISVDDVAPGQFIHIRIGQGNAHLLRRPISIADVDQANQLLTIIFKSVGEGTTQLSKQKVGDQVDALLPCGTAYPIAGLTMHSALLIGGGIGVPPLYYLAKQLVAKGIKVTAILGFQNKEHVFYEQEFQALGDVYIATNDGSYGYQGFVTDVYQQVQPDFDCYFSCGPTAMLKSVTSTLEDKQGYISLEERMGCGVGACFACVVPSHDGGYRKICQQGPVFPAKEVALS</sequence>
<feature type="binding site" evidence="11 12">
    <location>
        <begin position="77"/>
        <end position="78"/>
    </location>
    <ligand>
        <name>FAD</name>
        <dbReference type="ChEBI" id="CHEBI:57692"/>
    </ligand>
</feature>
<accession>A0A366EJG5</accession>
<dbReference type="SUPFAM" id="SSF63380">
    <property type="entry name" value="Riboflavin synthase domain-like"/>
    <property type="match status" value="1"/>
</dbReference>
<feature type="binding site" evidence="11 13">
    <location>
        <position position="241"/>
    </location>
    <ligand>
        <name>[2Fe-2S] cluster</name>
        <dbReference type="ChEBI" id="CHEBI:190135"/>
    </ligand>
</feature>
<dbReference type="InterPro" id="IPR050353">
    <property type="entry name" value="PyrK_electron_transfer"/>
</dbReference>
<organism evidence="15 16">
    <name type="scientific">Paraliobacillus ryukyuensis</name>
    <dbReference type="NCBI Taxonomy" id="200904"/>
    <lineage>
        <taxon>Bacteria</taxon>
        <taxon>Bacillati</taxon>
        <taxon>Bacillota</taxon>
        <taxon>Bacilli</taxon>
        <taxon>Bacillales</taxon>
        <taxon>Bacillaceae</taxon>
        <taxon>Paraliobacillus</taxon>
    </lineage>
</organism>
<feature type="binding site" evidence="11 13">
    <location>
        <position position="228"/>
    </location>
    <ligand>
        <name>[2Fe-2S] cluster</name>
        <dbReference type="ChEBI" id="CHEBI:190135"/>
    </ligand>
</feature>
<evidence type="ECO:0000256" key="11">
    <source>
        <dbReference type="HAMAP-Rule" id="MF_01211"/>
    </source>
</evidence>
<dbReference type="GO" id="GO:0016491">
    <property type="term" value="F:oxidoreductase activity"/>
    <property type="evidence" value="ECO:0007669"/>
    <property type="project" value="InterPro"/>
</dbReference>
<dbReference type="Gene3D" id="2.10.240.10">
    <property type="entry name" value="Dihydroorotate dehydrogenase, electron transfer subunit"/>
    <property type="match status" value="1"/>
</dbReference>
<comment type="pathway">
    <text evidence="11">Pyrimidine metabolism; UMP biosynthesis via de novo pathway; orotate from (S)-dihydroorotate (NAD(+) route): step 1/1.</text>
</comment>
<dbReference type="GO" id="GO:0046872">
    <property type="term" value="F:metal ion binding"/>
    <property type="evidence" value="ECO:0007669"/>
    <property type="project" value="UniProtKB-KW"/>
</dbReference>
<evidence type="ECO:0000256" key="9">
    <source>
        <dbReference type="ARBA" id="ARBA00023004"/>
    </source>
</evidence>
<dbReference type="GO" id="GO:0044205">
    <property type="term" value="P:'de novo' UMP biosynthetic process"/>
    <property type="evidence" value="ECO:0007669"/>
    <property type="project" value="UniProtKB-UniRule"/>
</dbReference>
<feature type="domain" description="FAD-binding FR-type" evidence="14">
    <location>
        <begin position="1"/>
        <end position="102"/>
    </location>
</feature>
<keyword evidence="2 11" id="KW-0813">Transport</keyword>
<dbReference type="GO" id="GO:0051537">
    <property type="term" value="F:2 iron, 2 sulfur cluster binding"/>
    <property type="evidence" value="ECO:0007669"/>
    <property type="project" value="UniProtKB-KW"/>
</dbReference>
<comment type="function">
    <text evidence="11">Responsible for channeling the electrons from the oxidation of dihydroorotate from the FMN redox center in the PyrD type B subunit to the ultimate electron acceptor NAD(+).</text>
</comment>
<dbReference type="AlphaFoldDB" id="A0A366EJG5"/>
<dbReference type="RefSeq" id="WP_113866705.1">
    <property type="nucleotide sequence ID" value="NZ_BAABQN010000001.1"/>
</dbReference>
<keyword evidence="7 11" id="KW-0665">Pyrimidine biosynthesis</keyword>
<feature type="binding site" evidence="11 13">
    <location>
        <position position="220"/>
    </location>
    <ligand>
        <name>[2Fe-2S] cluster</name>
        <dbReference type="ChEBI" id="CHEBI:190135"/>
    </ligand>
</feature>
<dbReference type="GO" id="GO:0009055">
    <property type="term" value="F:electron transfer activity"/>
    <property type="evidence" value="ECO:0007669"/>
    <property type="project" value="UniProtKB-UniRule"/>
</dbReference>
<dbReference type="InterPro" id="IPR037117">
    <property type="entry name" value="Dihydroorotate_DH_ele_sf"/>
</dbReference>
<evidence type="ECO:0000256" key="2">
    <source>
        <dbReference type="ARBA" id="ARBA00022448"/>
    </source>
</evidence>
<keyword evidence="10 11" id="KW-0411">Iron-sulfur</keyword>
<dbReference type="GO" id="GO:0050660">
    <property type="term" value="F:flavin adenine dinucleotide binding"/>
    <property type="evidence" value="ECO:0007669"/>
    <property type="project" value="InterPro"/>
</dbReference>
<evidence type="ECO:0000256" key="8">
    <source>
        <dbReference type="ARBA" id="ARBA00022982"/>
    </source>
</evidence>
<keyword evidence="6 11" id="KW-0274">FAD</keyword>
<comment type="caution">
    <text evidence="15">The sequence shown here is derived from an EMBL/GenBank/DDBJ whole genome shotgun (WGS) entry which is preliminary data.</text>
</comment>
<dbReference type="NCBIfam" id="NF000799">
    <property type="entry name" value="PRK00054.1-4"/>
    <property type="match status" value="1"/>
</dbReference>
<comment type="cofactor">
    <cofactor evidence="11">
        <name>[2Fe-2S] cluster</name>
        <dbReference type="ChEBI" id="CHEBI:190135"/>
    </cofactor>
    <text evidence="11">Binds 1 [2Fe-2S] cluster per subunit.</text>
</comment>
<dbReference type="STRING" id="200904.GCA_900168775_01507"/>
<proteinExistence type="inferred from homology"/>
<dbReference type="InterPro" id="IPR001433">
    <property type="entry name" value="OxRdtase_FAD/NAD-bd"/>
</dbReference>
<dbReference type="OrthoDB" id="9778346at2"/>
<keyword evidence="8 11" id="KW-0249">Electron transport</keyword>
<dbReference type="Proteomes" id="UP000252254">
    <property type="component" value="Unassembled WGS sequence"/>
</dbReference>
<dbReference type="PIRSF" id="PIRSF006816">
    <property type="entry name" value="Cyc3_hyd_g"/>
    <property type="match status" value="1"/>
</dbReference>
<comment type="similarity">
    <text evidence="1 11">Belongs to the PyrK family.</text>
</comment>
<dbReference type="Pfam" id="PF10418">
    <property type="entry name" value="DHODB_Fe-S_bind"/>
    <property type="match status" value="1"/>
</dbReference>
<evidence type="ECO:0000256" key="10">
    <source>
        <dbReference type="ARBA" id="ARBA00023014"/>
    </source>
</evidence>
<dbReference type="InterPro" id="IPR017927">
    <property type="entry name" value="FAD-bd_FR_type"/>
</dbReference>
<comment type="subunit">
    <text evidence="11">Heterotetramer of 2 PyrK and 2 PyrD type B subunits.</text>
</comment>
<evidence type="ECO:0000256" key="12">
    <source>
        <dbReference type="PIRSR" id="PIRSR006816-1"/>
    </source>
</evidence>
<dbReference type="PROSITE" id="PS51384">
    <property type="entry name" value="FAD_FR"/>
    <property type="match status" value="1"/>
</dbReference>
<dbReference type="InterPro" id="IPR012165">
    <property type="entry name" value="Cyt_c3_hydrogenase_gsu"/>
</dbReference>
<evidence type="ECO:0000313" key="16">
    <source>
        <dbReference type="Proteomes" id="UP000252254"/>
    </source>
</evidence>
<gene>
    <name evidence="11" type="primary">pyrK</name>
    <name evidence="15" type="ORF">DES48_101604</name>
</gene>
<comment type="cofactor">
    <cofactor evidence="13">
        <name>[2Fe-2S] cluster</name>
        <dbReference type="ChEBI" id="CHEBI:190135"/>
    </cofactor>
    <text evidence="13">Binds 1 [2Fe-2S] cluster per subunit.</text>
</comment>
<dbReference type="PANTHER" id="PTHR43513:SF3">
    <property type="entry name" value="DIHYDROOROTATE DEHYDROGENASE B (NAD(+)), ELECTRON TRANSFER SUBUNIT-RELATED"/>
    <property type="match status" value="1"/>
</dbReference>
<keyword evidence="16" id="KW-1185">Reference proteome</keyword>
<keyword evidence="3 11" id="KW-0285">Flavoprotein</keyword>
<evidence type="ECO:0000313" key="15">
    <source>
        <dbReference type="EMBL" id="RBP01860.1"/>
    </source>
</evidence>
<dbReference type="InterPro" id="IPR019480">
    <property type="entry name" value="Dihydroorotate_DH_Fe-S-bd"/>
</dbReference>
<protein>
    <recommendedName>
        <fullName evidence="11">Dihydroorotate dehydrogenase B (NAD(+)), electron transfer subunit</fullName>
    </recommendedName>
    <alternativeName>
        <fullName evidence="11">Dihydroorotate oxidase B, electron transfer subunit</fullName>
    </alternativeName>
</protein>
<evidence type="ECO:0000256" key="4">
    <source>
        <dbReference type="ARBA" id="ARBA00022714"/>
    </source>
</evidence>
<evidence type="ECO:0000256" key="1">
    <source>
        <dbReference type="ARBA" id="ARBA00006422"/>
    </source>
</evidence>
<reference evidence="15 16" key="1">
    <citation type="submission" date="2018-06" db="EMBL/GenBank/DDBJ databases">
        <title>Genomic Encyclopedia of Type Strains, Phase IV (KMG-IV): sequencing the most valuable type-strain genomes for metagenomic binning, comparative biology and taxonomic classification.</title>
        <authorList>
            <person name="Goeker M."/>
        </authorList>
    </citation>
    <scope>NUCLEOTIDE SEQUENCE [LARGE SCALE GENOMIC DNA]</scope>
    <source>
        <strain evidence="15 16">DSM 15140</strain>
    </source>
</reference>
<evidence type="ECO:0000256" key="3">
    <source>
        <dbReference type="ARBA" id="ARBA00022630"/>
    </source>
</evidence>
<dbReference type="Pfam" id="PF00175">
    <property type="entry name" value="NAD_binding_1"/>
    <property type="match status" value="1"/>
</dbReference>
<dbReference type="InterPro" id="IPR039261">
    <property type="entry name" value="FNR_nucleotide-bd"/>
</dbReference>
<evidence type="ECO:0000256" key="7">
    <source>
        <dbReference type="ARBA" id="ARBA00022975"/>
    </source>
</evidence>
<evidence type="ECO:0000256" key="5">
    <source>
        <dbReference type="ARBA" id="ARBA00022723"/>
    </source>
</evidence>
<dbReference type="InterPro" id="IPR017938">
    <property type="entry name" value="Riboflavin_synthase-like_b-brl"/>
</dbReference>
<dbReference type="HAMAP" id="MF_01211">
    <property type="entry name" value="DHODB_Fe_S_bind"/>
    <property type="match status" value="1"/>
</dbReference>
<dbReference type="SUPFAM" id="SSF52343">
    <property type="entry name" value="Ferredoxin reductase-like, C-terminal NADP-linked domain"/>
    <property type="match status" value="1"/>
</dbReference>
<evidence type="ECO:0000256" key="13">
    <source>
        <dbReference type="PIRSR" id="PIRSR006816-2"/>
    </source>
</evidence>
<comment type="cofactor">
    <cofactor evidence="11 12">
        <name>FAD</name>
        <dbReference type="ChEBI" id="CHEBI:57692"/>
    </cofactor>
    <text evidence="11 12">Binds 1 FAD per subunit.</text>
</comment>
<comment type="caution">
    <text evidence="11">Lacks conserved residue(s) required for the propagation of feature annotation.</text>
</comment>
<evidence type="ECO:0000256" key="6">
    <source>
        <dbReference type="ARBA" id="ARBA00022827"/>
    </source>
</evidence>
<keyword evidence="5 11" id="KW-0479">Metal-binding</keyword>
<keyword evidence="4 11" id="KW-0001">2Fe-2S</keyword>
<dbReference type="CDD" id="cd06218">
    <property type="entry name" value="DHOD_e_trans"/>
    <property type="match status" value="1"/>
</dbReference>
<dbReference type="EMBL" id="QNRI01000001">
    <property type="protein sequence ID" value="RBP01860.1"/>
    <property type="molecule type" value="Genomic_DNA"/>
</dbReference>
<dbReference type="UniPathway" id="UPA00070">
    <property type="reaction ID" value="UER00945"/>
</dbReference>
<name>A0A366EJG5_9BACI</name>
<feature type="binding site" evidence="11 13">
    <location>
        <position position="225"/>
    </location>
    <ligand>
        <name>[2Fe-2S] cluster</name>
        <dbReference type="ChEBI" id="CHEBI:190135"/>
    </ligand>
</feature>
<evidence type="ECO:0000259" key="14">
    <source>
        <dbReference type="PROSITE" id="PS51384"/>
    </source>
</evidence>
<dbReference type="PANTHER" id="PTHR43513">
    <property type="entry name" value="DIHYDROOROTATE DEHYDROGENASE B (NAD(+)), ELECTRON TRANSFER SUBUNIT"/>
    <property type="match status" value="1"/>
</dbReference>
<keyword evidence="9 11" id="KW-0408">Iron</keyword>
<feature type="binding site" evidence="11 12">
    <location>
        <begin position="53"/>
        <end position="56"/>
    </location>
    <ligand>
        <name>FAD</name>
        <dbReference type="ChEBI" id="CHEBI:57692"/>
    </ligand>
</feature>
<dbReference type="Gene3D" id="2.40.30.10">
    <property type="entry name" value="Translation factors"/>
    <property type="match status" value="1"/>
</dbReference>
<dbReference type="InterPro" id="IPR023455">
    <property type="entry name" value="Dihydroorotate_DHASE_ETsu"/>
</dbReference>
<dbReference type="Gene3D" id="3.40.50.80">
    <property type="entry name" value="Nucleotide-binding domain of ferredoxin-NADP reductase (FNR) module"/>
    <property type="match status" value="1"/>
</dbReference>